<reference evidence="1 2" key="1">
    <citation type="journal article" date="2013" name="PLoS ONE">
        <title>Assembly-driven community genomics of a hypersaline microbial ecosystem.</title>
        <authorList>
            <person name="Podell S."/>
            <person name="Ugalde J.A."/>
            <person name="Narasingarao P."/>
            <person name="Banfield J.F."/>
            <person name="Heidelberg K.B."/>
            <person name="Allen E.E."/>
        </authorList>
    </citation>
    <scope>NUCLEOTIDE SEQUENCE [LARGE SCALE GENOMIC DNA]</scope>
    <source>
        <strain evidence="2">J07HQW2</strain>
    </source>
</reference>
<proteinExistence type="predicted"/>
<sequence length="42" mass="4894">MFNLIARSWLPIRGVGVDMYHITSSVTESRRFHLGKSQLLYL</sequence>
<organism evidence="1 2">
    <name type="scientific">Haloquadratum walsbyi J07HQW2</name>
    <dbReference type="NCBI Taxonomy" id="1238425"/>
    <lineage>
        <taxon>Archaea</taxon>
        <taxon>Methanobacteriati</taxon>
        <taxon>Methanobacteriota</taxon>
        <taxon>Stenosarchaea group</taxon>
        <taxon>Halobacteria</taxon>
        <taxon>Halobacteriales</taxon>
        <taxon>Haloferacaceae</taxon>
        <taxon>Haloquadratum</taxon>
    </lineage>
</organism>
<dbReference type="HOGENOM" id="CLU_3245301_0_0_2"/>
<gene>
    <name evidence="1" type="ORF">J07HQW2_02726</name>
</gene>
<dbReference type="EMBL" id="KE356561">
    <property type="protein sequence ID" value="ERG96251.1"/>
    <property type="molecule type" value="Genomic_DNA"/>
</dbReference>
<evidence type="ECO:0000313" key="1">
    <source>
        <dbReference type="EMBL" id="ERG96251.1"/>
    </source>
</evidence>
<dbReference type="Proteomes" id="UP000030710">
    <property type="component" value="Unassembled WGS sequence"/>
</dbReference>
<evidence type="ECO:0000313" key="2">
    <source>
        <dbReference type="Proteomes" id="UP000030710"/>
    </source>
</evidence>
<dbReference type="AlphaFoldDB" id="U1PV30"/>
<protein>
    <submittedName>
        <fullName evidence="1">Uncharacterized protein</fullName>
    </submittedName>
</protein>
<accession>U1PV30</accession>
<name>U1PV30_9EURY</name>